<evidence type="ECO:0000313" key="1">
    <source>
        <dbReference type="EnsemblPlants" id="TuG1812G0100001150.01.T02.cds381557"/>
    </source>
</evidence>
<name>A0A8R7JWP4_TRIUA</name>
<proteinExistence type="predicted"/>
<sequence>MSMVIIILVDKKMFNLVWINLDLGR</sequence>
<reference evidence="1" key="3">
    <citation type="submission" date="2022-06" db="UniProtKB">
        <authorList>
            <consortium name="EnsemblPlants"/>
        </authorList>
    </citation>
    <scope>IDENTIFICATION</scope>
</reference>
<dbReference type="Gramene" id="TuG1812G0100001150.01.T02">
    <property type="protein sequence ID" value="TuG1812G0100001150.01.T02.cds381557"/>
    <property type="gene ID" value="TuG1812G0100001150.01"/>
</dbReference>
<protein>
    <submittedName>
        <fullName evidence="1">Uncharacterized protein</fullName>
    </submittedName>
</protein>
<reference evidence="1" key="2">
    <citation type="submission" date="2018-03" db="EMBL/GenBank/DDBJ databases">
        <title>The Triticum urartu genome reveals the dynamic nature of wheat genome evolution.</title>
        <authorList>
            <person name="Ling H."/>
            <person name="Ma B."/>
            <person name="Shi X."/>
            <person name="Liu H."/>
            <person name="Dong L."/>
            <person name="Sun H."/>
            <person name="Cao Y."/>
            <person name="Gao Q."/>
            <person name="Zheng S."/>
            <person name="Li Y."/>
            <person name="Yu Y."/>
            <person name="Du H."/>
            <person name="Qi M."/>
            <person name="Li Y."/>
            <person name="Yu H."/>
            <person name="Cui Y."/>
            <person name="Wang N."/>
            <person name="Chen C."/>
            <person name="Wu H."/>
            <person name="Zhao Y."/>
            <person name="Zhang J."/>
            <person name="Li Y."/>
            <person name="Zhou W."/>
            <person name="Zhang B."/>
            <person name="Hu W."/>
            <person name="Eijk M."/>
            <person name="Tang J."/>
            <person name="Witsenboer H."/>
            <person name="Zhao S."/>
            <person name="Li Z."/>
            <person name="Zhang A."/>
            <person name="Wang D."/>
            <person name="Liang C."/>
        </authorList>
    </citation>
    <scope>NUCLEOTIDE SEQUENCE [LARGE SCALE GENOMIC DNA]</scope>
    <source>
        <strain evidence="1">cv. G1812</strain>
    </source>
</reference>
<organism evidence="1 2">
    <name type="scientific">Triticum urartu</name>
    <name type="common">Red wild einkorn</name>
    <name type="synonym">Crithodium urartu</name>
    <dbReference type="NCBI Taxonomy" id="4572"/>
    <lineage>
        <taxon>Eukaryota</taxon>
        <taxon>Viridiplantae</taxon>
        <taxon>Streptophyta</taxon>
        <taxon>Embryophyta</taxon>
        <taxon>Tracheophyta</taxon>
        <taxon>Spermatophyta</taxon>
        <taxon>Magnoliopsida</taxon>
        <taxon>Liliopsida</taxon>
        <taxon>Poales</taxon>
        <taxon>Poaceae</taxon>
        <taxon>BOP clade</taxon>
        <taxon>Pooideae</taxon>
        <taxon>Triticodae</taxon>
        <taxon>Triticeae</taxon>
        <taxon>Triticinae</taxon>
        <taxon>Triticum</taxon>
    </lineage>
</organism>
<accession>A0A8R7JWP4</accession>
<dbReference type="AlphaFoldDB" id="A0A8R7JWP4"/>
<dbReference type="EnsemblPlants" id="TuG1812G0100001150.01.T02">
    <property type="protein sequence ID" value="TuG1812G0100001150.01.T02.cds381557"/>
    <property type="gene ID" value="TuG1812G0100001150.01"/>
</dbReference>
<keyword evidence="2" id="KW-1185">Reference proteome</keyword>
<reference evidence="2" key="1">
    <citation type="journal article" date="2013" name="Nature">
        <title>Draft genome of the wheat A-genome progenitor Triticum urartu.</title>
        <authorList>
            <person name="Ling H.Q."/>
            <person name="Zhao S."/>
            <person name="Liu D."/>
            <person name="Wang J."/>
            <person name="Sun H."/>
            <person name="Zhang C."/>
            <person name="Fan H."/>
            <person name="Li D."/>
            <person name="Dong L."/>
            <person name="Tao Y."/>
            <person name="Gao C."/>
            <person name="Wu H."/>
            <person name="Li Y."/>
            <person name="Cui Y."/>
            <person name="Guo X."/>
            <person name="Zheng S."/>
            <person name="Wang B."/>
            <person name="Yu K."/>
            <person name="Liang Q."/>
            <person name="Yang W."/>
            <person name="Lou X."/>
            <person name="Chen J."/>
            <person name="Feng M."/>
            <person name="Jian J."/>
            <person name="Zhang X."/>
            <person name="Luo G."/>
            <person name="Jiang Y."/>
            <person name="Liu J."/>
            <person name="Wang Z."/>
            <person name="Sha Y."/>
            <person name="Zhang B."/>
            <person name="Wu H."/>
            <person name="Tang D."/>
            <person name="Shen Q."/>
            <person name="Xue P."/>
            <person name="Zou S."/>
            <person name="Wang X."/>
            <person name="Liu X."/>
            <person name="Wang F."/>
            <person name="Yang Y."/>
            <person name="An X."/>
            <person name="Dong Z."/>
            <person name="Zhang K."/>
            <person name="Zhang X."/>
            <person name="Luo M.C."/>
            <person name="Dvorak J."/>
            <person name="Tong Y."/>
            <person name="Wang J."/>
            <person name="Yang H."/>
            <person name="Li Z."/>
            <person name="Wang D."/>
            <person name="Zhang A."/>
            <person name="Wang J."/>
        </authorList>
    </citation>
    <scope>NUCLEOTIDE SEQUENCE</scope>
    <source>
        <strain evidence="2">cv. G1812</strain>
    </source>
</reference>
<dbReference type="Proteomes" id="UP000015106">
    <property type="component" value="Chromosome 1"/>
</dbReference>
<evidence type="ECO:0000313" key="2">
    <source>
        <dbReference type="Proteomes" id="UP000015106"/>
    </source>
</evidence>